<dbReference type="GO" id="GO:0030366">
    <property type="term" value="F:molybdopterin synthase activity"/>
    <property type="evidence" value="ECO:0007669"/>
    <property type="project" value="UniProtKB-EC"/>
</dbReference>
<dbReference type="Pfam" id="PF02391">
    <property type="entry name" value="MoaE"/>
    <property type="match status" value="1"/>
</dbReference>
<keyword evidence="5" id="KW-0501">Molybdenum cofactor biosynthesis</keyword>
<comment type="subunit">
    <text evidence="6">Heterotetramer of 2 MoaD subunits and 2 MoaE subunits. Also stable as homodimer. The enzyme changes between these two forms during catalysis.</text>
</comment>
<name>A0A2U2BL28_ALCFA</name>
<evidence type="ECO:0000256" key="4">
    <source>
        <dbReference type="ARBA" id="ARBA00013858"/>
    </source>
</evidence>
<dbReference type="STRING" id="511.UZ73_07285"/>
<accession>A0A2U2BL28</accession>
<comment type="caution">
    <text evidence="12">The sequence shown here is derived from an EMBL/GenBank/DDBJ whole genome shotgun (WGS) entry which is preliminary data.</text>
</comment>
<comment type="similarity">
    <text evidence="2">Belongs to the MoaE family.</text>
</comment>
<dbReference type="InterPro" id="IPR036563">
    <property type="entry name" value="MoaE_sf"/>
</dbReference>
<evidence type="ECO:0000313" key="12">
    <source>
        <dbReference type="EMBL" id="PWE14713.1"/>
    </source>
</evidence>
<dbReference type="AlphaFoldDB" id="A0A2U2BL28"/>
<sequence length="159" mass="17948">MIRIQAEDFDVAALNAELRATAGGKAGAMVTFTGYVRDQADGTATESLFLEHYPGMCEREIEAVCDQARQRWPILDTLVVHRVGELHLTEQIVYVGVTSAHRGDAFRACEFIMDVLKTRAPFWKRETLADGKRFWVQQRDSDAQKTDSWNTSADTDKHV</sequence>
<dbReference type="InterPro" id="IPR003448">
    <property type="entry name" value="Mopterin_biosynth_MoaE"/>
</dbReference>
<evidence type="ECO:0000256" key="3">
    <source>
        <dbReference type="ARBA" id="ARBA00011950"/>
    </source>
</evidence>
<evidence type="ECO:0000256" key="9">
    <source>
        <dbReference type="ARBA" id="ARBA00030781"/>
    </source>
</evidence>
<evidence type="ECO:0000256" key="11">
    <source>
        <dbReference type="ARBA" id="ARBA00049878"/>
    </source>
</evidence>
<protein>
    <recommendedName>
        <fullName evidence="4">Molybdopterin synthase catalytic subunit</fullName>
        <ecNumber evidence="3">2.8.1.12</ecNumber>
    </recommendedName>
    <alternativeName>
        <fullName evidence="9">MPT synthase subunit 2</fullName>
    </alternativeName>
    <alternativeName>
        <fullName evidence="7">Molybdenum cofactor biosynthesis protein E</fullName>
    </alternativeName>
    <alternativeName>
        <fullName evidence="8">Molybdopterin-converting factor large subunit</fullName>
    </alternativeName>
    <alternativeName>
        <fullName evidence="10">Molybdopterin-converting factor subunit 2</fullName>
    </alternativeName>
</protein>
<evidence type="ECO:0000256" key="5">
    <source>
        <dbReference type="ARBA" id="ARBA00023150"/>
    </source>
</evidence>
<comment type="catalytic activity">
    <reaction evidence="11">
        <text>2 [molybdopterin-synthase sulfur-carrier protein]-C-terminal-Gly-aminoethanethioate + cyclic pyranopterin phosphate + H2O = molybdopterin + 2 [molybdopterin-synthase sulfur-carrier protein]-C-terminal Gly-Gly + 2 H(+)</text>
        <dbReference type="Rhea" id="RHEA:26333"/>
        <dbReference type="Rhea" id="RHEA-COMP:12202"/>
        <dbReference type="Rhea" id="RHEA-COMP:19907"/>
        <dbReference type="ChEBI" id="CHEBI:15377"/>
        <dbReference type="ChEBI" id="CHEBI:15378"/>
        <dbReference type="ChEBI" id="CHEBI:58698"/>
        <dbReference type="ChEBI" id="CHEBI:59648"/>
        <dbReference type="ChEBI" id="CHEBI:90778"/>
        <dbReference type="ChEBI" id="CHEBI:232372"/>
        <dbReference type="EC" id="2.8.1.12"/>
    </reaction>
</comment>
<evidence type="ECO:0000256" key="2">
    <source>
        <dbReference type="ARBA" id="ARBA00005426"/>
    </source>
</evidence>
<evidence type="ECO:0000256" key="8">
    <source>
        <dbReference type="ARBA" id="ARBA00030407"/>
    </source>
</evidence>
<dbReference type="EMBL" id="QEXO01000002">
    <property type="protein sequence ID" value="PWE14713.1"/>
    <property type="molecule type" value="Genomic_DNA"/>
</dbReference>
<dbReference type="PANTHER" id="PTHR23404">
    <property type="entry name" value="MOLYBDOPTERIN SYNTHASE RELATED"/>
    <property type="match status" value="1"/>
</dbReference>
<dbReference type="CDD" id="cd00756">
    <property type="entry name" value="MoaE"/>
    <property type="match status" value="1"/>
</dbReference>
<dbReference type="Proteomes" id="UP000245216">
    <property type="component" value="Unassembled WGS sequence"/>
</dbReference>
<dbReference type="UniPathway" id="UPA00344"/>
<dbReference type="Gene3D" id="3.90.1170.40">
    <property type="entry name" value="Molybdopterin biosynthesis MoaE subunit"/>
    <property type="match status" value="1"/>
</dbReference>
<evidence type="ECO:0000256" key="6">
    <source>
        <dbReference type="ARBA" id="ARBA00026066"/>
    </source>
</evidence>
<evidence type="ECO:0000256" key="1">
    <source>
        <dbReference type="ARBA" id="ARBA00005046"/>
    </source>
</evidence>
<evidence type="ECO:0000256" key="10">
    <source>
        <dbReference type="ARBA" id="ARBA00032474"/>
    </source>
</evidence>
<reference evidence="12 13" key="1">
    <citation type="submission" date="2018-05" db="EMBL/GenBank/DDBJ databases">
        <title>Genome Sequence of an Efficient Indole-Degrading Bacterium, Alcaligenes sp.YBY.</title>
        <authorList>
            <person name="Yang B."/>
        </authorList>
    </citation>
    <scope>NUCLEOTIDE SEQUENCE [LARGE SCALE GENOMIC DNA]</scope>
    <source>
        <strain evidence="12 13">YBY</strain>
    </source>
</reference>
<evidence type="ECO:0000256" key="7">
    <source>
        <dbReference type="ARBA" id="ARBA00029745"/>
    </source>
</evidence>
<dbReference type="GO" id="GO:0006777">
    <property type="term" value="P:Mo-molybdopterin cofactor biosynthetic process"/>
    <property type="evidence" value="ECO:0007669"/>
    <property type="project" value="UniProtKB-KW"/>
</dbReference>
<reference evidence="12 13" key="2">
    <citation type="submission" date="2018-05" db="EMBL/GenBank/DDBJ databases">
        <authorList>
            <person name="Lanie J.A."/>
            <person name="Ng W.-L."/>
            <person name="Kazmierczak K.M."/>
            <person name="Andrzejewski T.M."/>
            <person name="Davidsen T.M."/>
            <person name="Wayne K.J."/>
            <person name="Tettelin H."/>
            <person name="Glass J.I."/>
            <person name="Rusch D."/>
            <person name="Podicherti R."/>
            <person name="Tsui H.-C.T."/>
            <person name="Winkler M.E."/>
        </authorList>
    </citation>
    <scope>NUCLEOTIDE SEQUENCE [LARGE SCALE GENOMIC DNA]</scope>
    <source>
        <strain evidence="12 13">YBY</strain>
    </source>
</reference>
<gene>
    <name evidence="12" type="ORF">DF183_08390</name>
</gene>
<comment type="pathway">
    <text evidence="1">Cofactor biosynthesis; molybdopterin biosynthesis.</text>
</comment>
<evidence type="ECO:0000313" key="13">
    <source>
        <dbReference type="Proteomes" id="UP000245216"/>
    </source>
</evidence>
<dbReference type="SUPFAM" id="SSF54690">
    <property type="entry name" value="Molybdopterin synthase subunit MoaE"/>
    <property type="match status" value="1"/>
</dbReference>
<dbReference type="RefSeq" id="WP_109088846.1">
    <property type="nucleotide sequence ID" value="NZ_QEXO01000002.1"/>
</dbReference>
<dbReference type="EC" id="2.8.1.12" evidence="3"/>
<organism evidence="12 13">
    <name type="scientific">Alcaligenes faecalis</name>
    <dbReference type="NCBI Taxonomy" id="511"/>
    <lineage>
        <taxon>Bacteria</taxon>
        <taxon>Pseudomonadati</taxon>
        <taxon>Pseudomonadota</taxon>
        <taxon>Betaproteobacteria</taxon>
        <taxon>Burkholderiales</taxon>
        <taxon>Alcaligenaceae</taxon>
        <taxon>Alcaligenes</taxon>
    </lineage>
</organism>
<proteinExistence type="inferred from homology"/>